<dbReference type="STRING" id="439292.Bsel_2601"/>
<reference evidence="1" key="1">
    <citation type="submission" date="2009-10" db="EMBL/GenBank/DDBJ databases">
        <title>Complete sequence of Bacillus selenitireducens MLS10.</title>
        <authorList>
            <consortium name="US DOE Joint Genome Institute"/>
            <person name="Lucas S."/>
            <person name="Copeland A."/>
            <person name="Lapidus A."/>
            <person name="Glavina del Rio T."/>
            <person name="Dalin E."/>
            <person name="Tice H."/>
            <person name="Bruce D."/>
            <person name="Goodwin L."/>
            <person name="Pitluck S."/>
            <person name="Sims D."/>
            <person name="Brettin T."/>
            <person name="Detter J.C."/>
            <person name="Han C."/>
            <person name="Larimer F."/>
            <person name="Land M."/>
            <person name="Hauser L."/>
            <person name="Kyrpides N."/>
            <person name="Ovchinnikova G."/>
            <person name="Stolz J."/>
        </authorList>
    </citation>
    <scope>NUCLEOTIDE SEQUENCE [LARGE SCALE GENOMIC DNA]</scope>
    <source>
        <strain evidence="1">MLS10</strain>
    </source>
</reference>
<dbReference type="GO" id="GO:0016301">
    <property type="term" value="F:kinase activity"/>
    <property type="evidence" value="ECO:0007669"/>
    <property type="project" value="UniProtKB-KW"/>
</dbReference>
<gene>
    <name evidence="1" type="ordered locus">Bsel_2601</name>
</gene>
<keyword evidence="1" id="KW-0418">Kinase</keyword>
<protein>
    <submittedName>
        <fullName evidence="1">DNA topology modulation kinase FlaR, putative</fullName>
    </submittedName>
</protein>
<dbReference type="PANTHER" id="PTHR37816:SF3">
    <property type="entry name" value="MODULATES DNA TOPOLOGY"/>
    <property type="match status" value="1"/>
</dbReference>
<evidence type="ECO:0000313" key="1">
    <source>
        <dbReference type="EMBL" id="ADI00101.1"/>
    </source>
</evidence>
<dbReference type="OrthoDB" id="1201990at2"/>
<dbReference type="RefSeq" id="WP_013173522.1">
    <property type="nucleotide sequence ID" value="NC_014219.1"/>
</dbReference>
<dbReference type="HOGENOM" id="CLU_092618_0_1_9"/>
<dbReference type="Proteomes" id="UP000000271">
    <property type="component" value="Chromosome"/>
</dbReference>
<keyword evidence="2" id="KW-1185">Reference proteome</keyword>
<accession>D6XXQ8</accession>
<dbReference type="InterPro" id="IPR052922">
    <property type="entry name" value="Cytidylate_Kinase-2"/>
</dbReference>
<evidence type="ECO:0000313" key="2">
    <source>
        <dbReference type="Proteomes" id="UP000000271"/>
    </source>
</evidence>
<dbReference type="InterPro" id="IPR027417">
    <property type="entry name" value="P-loop_NTPase"/>
</dbReference>
<dbReference type="Gene3D" id="3.40.50.300">
    <property type="entry name" value="P-loop containing nucleotide triphosphate hydrolases"/>
    <property type="match status" value="1"/>
</dbReference>
<organism evidence="1 2">
    <name type="scientific">Bacillus selenitireducens (strain ATCC 700615 / DSM 15326 / MLS10)</name>
    <dbReference type="NCBI Taxonomy" id="439292"/>
    <lineage>
        <taxon>Bacteria</taxon>
        <taxon>Bacillati</taxon>
        <taxon>Bacillota</taxon>
        <taxon>Bacilli</taxon>
        <taxon>Bacillales</taxon>
        <taxon>Bacillaceae</taxon>
        <taxon>Salisediminibacterium</taxon>
    </lineage>
</organism>
<dbReference type="SUPFAM" id="SSF52540">
    <property type="entry name" value="P-loop containing nucleoside triphosphate hydrolases"/>
    <property type="match status" value="1"/>
</dbReference>
<keyword evidence="1" id="KW-0808">Transferase</keyword>
<dbReference type="NCBIfam" id="NF005994">
    <property type="entry name" value="PRK08118.1"/>
    <property type="match status" value="1"/>
</dbReference>
<dbReference type="KEGG" id="bse:Bsel_2601"/>
<dbReference type="EMBL" id="CP001791">
    <property type="protein sequence ID" value="ADI00101.1"/>
    <property type="molecule type" value="Genomic_DNA"/>
</dbReference>
<proteinExistence type="predicted"/>
<dbReference type="PANTHER" id="PTHR37816">
    <property type="entry name" value="YALI0E33011P"/>
    <property type="match status" value="1"/>
</dbReference>
<sequence length="175" mass="20496">MKRIAIIGSPGAGKSTFARALSDALDLPLYHLDRLMWKPGWILASREDQIRLQEEIVRRDSWILDGNYGATMGIRLEAADTVIFLDRSRYVCLYHVLKRRIQYRNKPRPDMTEGNHERLNTEFLRYVWSFPKDKRPALLESIRQLKSNQRLYTAKTTKDVKRPLNSLTTHESPKL</sequence>
<name>D6XXQ8_BACIE</name>
<dbReference type="AlphaFoldDB" id="D6XXQ8"/>
<dbReference type="eggNOG" id="COG0563">
    <property type="taxonomic scope" value="Bacteria"/>
</dbReference>